<dbReference type="PRINTS" id="PR00039">
    <property type="entry name" value="HTHLYSR"/>
</dbReference>
<comment type="similarity">
    <text evidence="1">Belongs to the LysR transcriptional regulatory family.</text>
</comment>
<evidence type="ECO:0000256" key="3">
    <source>
        <dbReference type="ARBA" id="ARBA00023125"/>
    </source>
</evidence>
<dbReference type="PROSITE" id="PS50931">
    <property type="entry name" value="HTH_LYSR"/>
    <property type="match status" value="1"/>
</dbReference>
<keyword evidence="3" id="KW-0238">DNA-binding</keyword>
<dbReference type="Pfam" id="PF00126">
    <property type="entry name" value="HTH_1"/>
    <property type="match status" value="1"/>
</dbReference>
<dbReference type="RefSeq" id="WP_345539150.1">
    <property type="nucleotide sequence ID" value="NZ_BAABGJ010000048.1"/>
</dbReference>
<gene>
    <name evidence="6" type="ORF">GCM10023165_32360</name>
</gene>
<dbReference type="EMBL" id="BAABGJ010000048">
    <property type="protein sequence ID" value="GAA4347390.1"/>
    <property type="molecule type" value="Genomic_DNA"/>
</dbReference>
<evidence type="ECO:0000256" key="1">
    <source>
        <dbReference type="ARBA" id="ARBA00009437"/>
    </source>
</evidence>
<evidence type="ECO:0000259" key="5">
    <source>
        <dbReference type="PROSITE" id="PS50931"/>
    </source>
</evidence>
<sequence>MPDTAAAADVAAGADLRRLVARLRFRHLQLLVAVERGGSLRAAAGVLHLTQPALSKALGEVEAAFGFALFTRSARGLAPTPRGELVVRGAALLLAELAHLGEEVAAEPSVTVLRVGAPPFVAQGYLPQVFERLVAASAGVRVQLMEERVPLLVQALLQGRLDALVTSYPTEMPEAAGQPLLYEKLFDADFTVIAPAAHPLARLRQVGWERLAAERWIMPAPSSMVRRMMEDVFRRAGLIAPVPVIESTSPVTNLRLVAAGLGLSAVPGATLRAGDAERAQVRRVRVHPEISPNPVALIYRAAPPNPRLALLREALACQTKPTTKRRTSLARKRER</sequence>
<reference evidence="7" key="1">
    <citation type="journal article" date="2019" name="Int. J. Syst. Evol. Microbiol.">
        <title>The Global Catalogue of Microorganisms (GCM) 10K type strain sequencing project: providing services to taxonomists for standard genome sequencing and annotation.</title>
        <authorList>
            <consortium name="The Broad Institute Genomics Platform"/>
            <consortium name="The Broad Institute Genome Sequencing Center for Infectious Disease"/>
            <person name="Wu L."/>
            <person name="Ma J."/>
        </authorList>
    </citation>
    <scope>NUCLEOTIDE SEQUENCE [LARGE SCALE GENOMIC DNA]</scope>
    <source>
        <strain evidence="7">JCM 17804</strain>
    </source>
</reference>
<comment type="caution">
    <text evidence="6">The sequence shown here is derived from an EMBL/GenBank/DDBJ whole genome shotgun (WGS) entry which is preliminary data.</text>
</comment>
<dbReference type="InterPro" id="IPR050950">
    <property type="entry name" value="HTH-type_LysR_regulators"/>
</dbReference>
<protein>
    <submittedName>
        <fullName evidence="6">LysR family transcriptional regulator</fullName>
    </submittedName>
</protein>
<dbReference type="Gene3D" id="3.40.190.290">
    <property type="match status" value="1"/>
</dbReference>
<dbReference type="InterPro" id="IPR005119">
    <property type="entry name" value="LysR_subst-bd"/>
</dbReference>
<evidence type="ECO:0000313" key="7">
    <source>
        <dbReference type="Proteomes" id="UP001500975"/>
    </source>
</evidence>
<name>A0ABP8HY99_9BURK</name>
<proteinExistence type="inferred from homology"/>
<dbReference type="PANTHER" id="PTHR30419:SF8">
    <property type="entry name" value="NITROGEN ASSIMILATION TRANSCRIPTIONAL ACTIVATOR-RELATED"/>
    <property type="match status" value="1"/>
</dbReference>
<keyword evidence="2" id="KW-0805">Transcription regulation</keyword>
<dbReference type="InterPro" id="IPR036390">
    <property type="entry name" value="WH_DNA-bd_sf"/>
</dbReference>
<feature type="domain" description="HTH lysR-type" evidence="5">
    <location>
        <begin position="23"/>
        <end position="80"/>
    </location>
</feature>
<dbReference type="Proteomes" id="UP001500975">
    <property type="component" value="Unassembled WGS sequence"/>
</dbReference>
<evidence type="ECO:0000313" key="6">
    <source>
        <dbReference type="EMBL" id="GAA4347390.1"/>
    </source>
</evidence>
<dbReference type="Pfam" id="PF03466">
    <property type="entry name" value="LysR_substrate"/>
    <property type="match status" value="1"/>
</dbReference>
<organism evidence="6 7">
    <name type="scientific">Variovorax defluvii</name>
    <dbReference type="NCBI Taxonomy" id="913761"/>
    <lineage>
        <taxon>Bacteria</taxon>
        <taxon>Pseudomonadati</taxon>
        <taxon>Pseudomonadota</taxon>
        <taxon>Betaproteobacteria</taxon>
        <taxon>Burkholderiales</taxon>
        <taxon>Comamonadaceae</taxon>
        <taxon>Variovorax</taxon>
    </lineage>
</organism>
<dbReference type="CDD" id="cd05466">
    <property type="entry name" value="PBP2_LTTR_substrate"/>
    <property type="match status" value="1"/>
</dbReference>
<dbReference type="PANTHER" id="PTHR30419">
    <property type="entry name" value="HTH-TYPE TRANSCRIPTIONAL REGULATOR YBHD"/>
    <property type="match status" value="1"/>
</dbReference>
<evidence type="ECO:0000256" key="4">
    <source>
        <dbReference type="ARBA" id="ARBA00023163"/>
    </source>
</evidence>
<dbReference type="InterPro" id="IPR000847">
    <property type="entry name" value="LysR_HTH_N"/>
</dbReference>
<dbReference type="Gene3D" id="1.10.10.10">
    <property type="entry name" value="Winged helix-like DNA-binding domain superfamily/Winged helix DNA-binding domain"/>
    <property type="match status" value="1"/>
</dbReference>
<accession>A0ABP8HY99</accession>
<dbReference type="SUPFAM" id="SSF46785">
    <property type="entry name" value="Winged helix' DNA-binding domain"/>
    <property type="match status" value="1"/>
</dbReference>
<keyword evidence="7" id="KW-1185">Reference proteome</keyword>
<evidence type="ECO:0000256" key="2">
    <source>
        <dbReference type="ARBA" id="ARBA00023015"/>
    </source>
</evidence>
<dbReference type="SUPFAM" id="SSF53850">
    <property type="entry name" value="Periplasmic binding protein-like II"/>
    <property type="match status" value="1"/>
</dbReference>
<keyword evidence="4" id="KW-0804">Transcription</keyword>
<dbReference type="InterPro" id="IPR036388">
    <property type="entry name" value="WH-like_DNA-bd_sf"/>
</dbReference>